<name>A0A199XRQ6_9FLAO</name>
<evidence type="ECO:0008006" key="4">
    <source>
        <dbReference type="Google" id="ProtNLM"/>
    </source>
</evidence>
<reference evidence="2 3" key="1">
    <citation type="submission" date="2016-06" db="EMBL/GenBank/DDBJ databases">
        <title>Draft genome sequence of Flavobacterium succinicans strain DD5b.</title>
        <authorList>
            <person name="Poehlein A."/>
            <person name="Daniel R."/>
            <person name="Simeonova D.D."/>
        </authorList>
    </citation>
    <scope>NUCLEOTIDE SEQUENCE [LARGE SCALE GENOMIC DNA]</scope>
    <source>
        <strain evidence="2 3">DD5b</strain>
    </source>
</reference>
<dbReference type="EMBL" id="JMTM01000035">
    <property type="protein sequence ID" value="OAZ04315.1"/>
    <property type="molecule type" value="Genomic_DNA"/>
</dbReference>
<evidence type="ECO:0000313" key="2">
    <source>
        <dbReference type="EMBL" id="OAZ04315.1"/>
    </source>
</evidence>
<keyword evidence="3" id="KW-1185">Reference proteome</keyword>
<keyword evidence="1" id="KW-0732">Signal</keyword>
<feature type="signal peptide" evidence="1">
    <location>
        <begin position="1"/>
        <end position="18"/>
    </location>
</feature>
<feature type="chain" id="PRO_5008286849" description="MetA-pathway of phenol degradation" evidence="1">
    <location>
        <begin position="19"/>
        <end position="320"/>
    </location>
</feature>
<comment type="caution">
    <text evidence="2">The sequence shown here is derived from an EMBL/GenBank/DDBJ whole genome shotgun (WGS) entry which is preliminary data.</text>
</comment>
<protein>
    <recommendedName>
        <fullName evidence="4">MetA-pathway of phenol degradation</fullName>
    </recommendedName>
</protein>
<proteinExistence type="predicted"/>
<sequence>MKKIFLLLLILCHQIGFSTTTEDPISGFTFQKMLIESYDDFCDACGCSASGGSMGFSSMLNSNFVGIRYFYQSYSSQDGIFANSPWVDEHFNTLQIWSKIPVTEQLQLSLLVPYQFHNRERTTGNESIKGLGDITLMGLYTIYKTHKDSTLLIHKLQLGGGVKMPTGKFNETNNAGNINQSFQVGTGSWDFLLATEYILKKGKLGLHTMANYTVKTENKKQYQFGNQFNYGSTLFYLFDTSAVQFVPQLGIAGEVYATNKQYGLNLPNTAGDVLFSKLGVELGKDNFSLGINTMLPINQHLANSKMEANYRWSINLNYSL</sequence>
<dbReference type="Proteomes" id="UP000093807">
    <property type="component" value="Unassembled WGS sequence"/>
</dbReference>
<dbReference type="PATRIC" id="fig|29536.5.peg.1380"/>
<dbReference type="AlphaFoldDB" id="A0A199XRQ6"/>
<dbReference type="RefSeq" id="WP_064715125.1">
    <property type="nucleotide sequence ID" value="NZ_JMTM01000035.1"/>
</dbReference>
<evidence type="ECO:0000313" key="3">
    <source>
        <dbReference type="Proteomes" id="UP000093807"/>
    </source>
</evidence>
<organism evidence="2 3">
    <name type="scientific">Flavobacterium succinicans</name>
    <dbReference type="NCBI Taxonomy" id="29536"/>
    <lineage>
        <taxon>Bacteria</taxon>
        <taxon>Pseudomonadati</taxon>
        <taxon>Bacteroidota</taxon>
        <taxon>Flavobacteriia</taxon>
        <taxon>Flavobacteriales</taxon>
        <taxon>Flavobacteriaceae</taxon>
        <taxon>Flavobacterium</taxon>
    </lineage>
</organism>
<gene>
    <name evidence="2" type="ORF">FLB_13100</name>
</gene>
<accession>A0A199XRQ6</accession>
<evidence type="ECO:0000256" key="1">
    <source>
        <dbReference type="SAM" id="SignalP"/>
    </source>
</evidence>
<dbReference type="OrthoDB" id="1405967at2"/>